<sequence length="352" mass="40426">MDINTETMQLSSSYNLRMTWYDNRLSYNNLKQLTRLNTLSKEQVDELWKPLIGFINTGDIQQTAVDENAITTIIKRTLKFVTNLTNSYEVEIYSGLKNPVSTTRKYFTTFTCSFDLTLYPFDIQECFMQFKILSASNEYLVFNLNESYVEYLGSKYLVEYGIGRVALEEDVTKQYAAARVTVQLVRLYGYAMLNIYVPSIILLIISCLTLFFRPPIFEVRLMTALTALLVLATLFTQVSASLPKTSYFKVVDIWLLFCIIAIFMIIAFHSIIDNYIDYGSNTHHETMVTAWTNKDELKTVKEILRTGTGGVMANKLHIWIAASKVVTFFIAVLFNIVYWGMLAVSSGLVYQY</sequence>
<evidence type="ECO:0000313" key="15">
    <source>
        <dbReference type="RefSeq" id="XP_018011649.2"/>
    </source>
</evidence>
<keyword evidence="4" id="KW-1003">Cell membrane</keyword>
<evidence type="ECO:0000256" key="2">
    <source>
        <dbReference type="ARBA" id="ARBA00004236"/>
    </source>
</evidence>
<dbReference type="GO" id="GO:0004888">
    <property type="term" value="F:transmembrane signaling receptor activity"/>
    <property type="evidence" value="ECO:0007669"/>
    <property type="project" value="InterPro"/>
</dbReference>
<feature type="domain" description="Neurotransmitter-gated ion-channel transmembrane" evidence="13">
    <location>
        <begin position="195"/>
        <end position="305"/>
    </location>
</feature>
<dbReference type="InterPro" id="IPR006202">
    <property type="entry name" value="Neur_chan_lig-bd"/>
</dbReference>
<dbReference type="AlphaFoldDB" id="A0A8B7NDH0"/>
<dbReference type="InterPro" id="IPR006029">
    <property type="entry name" value="Neurotrans-gated_channel_TM"/>
</dbReference>
<evidence type="ECO:0000256" key="6">
    <source>
        <dbReference type="ARBA" id="ARBA00022729"/>
    </source>
</evidence>
<dbReference type="Proteomes" id="UP000694843">
    <property type="component" value="Unplaced"/>
</dbReference>
<keyword evidence="14" id="KW-1185">Reference proteome</keyword>
<evidence type="ECO:0000256" key="8">
    <source>
        <dbReference type="ARBA" id="ARBA00023065"/>
    </source>
</evidence>
<evidence type="ECO:0000256" key="7">
    <source>
        <dbReference type="ARBA" id="ARBA00022989"/>
    </source>
</evidence>
<dbReference type="Pfam" id="PF02931">
    <property type="entry name" value="Neur_chan_LBD"/>
    <property type="match status" value="1"/>
</dbReference>
<keyword evidence="3" id="KW-0813">Transport</keyword>
<dbReference type="RefSeq" id="XP_018011649.2">
    <property type="nucleotide sequence ID" value="XM_018156160.2"/>
</dbReference>
<dbReference type="InterPro" id="IPR036734">
    <property type="entry name" value="Neur_chan_lig-bd_sf"/>
</dbReference>
<dbReference type="InterPro" id="IPR006201">
    <property type="entry name" value="Neur_channel"/>
</dbReference>
<dbReference type="PROSITE" id="PS00236">
    <property type="entry name" value="NEUROTR_ION_CHANNEL"/>
    <property type="match status" value="1"/>
</dbReference>
<dbReference type="GO" id="GO:0005230">
    <property type="term" value="F:extracellular ligand-gated monoatomic ion channel activity"/>
    <property type="evidence" value="ECO:0007669"/>
    <property type="project" value="InterPro"/>
</dbReference>
<evidence type="ECO:0000256" key="1">
    <source>
        <dbReference type="ARBA" id="ARBA00004141"/>
    </source>
</evidence>
<dbReference type="GO" id="GO:0005254">
    <property type="term" value="F:chloride channel activity"/>
    <property type="evidence" value="ECO:0007669"/>
    <property type="project" value="UniProtKB-ARBA"/>
</dbReference>
<keyword evidence="9 11" id="KW-0472">Membrane</keyword>
<dbReference type="GO" id="GO:0005886">
    <property type="term" value="C:plasma membrane"/>
    <property type="evidence" value="ECO:0007669"/>
    <property type="project" value="UniProtKB-SubCell"/>
</dbReference>
<dbReference type="SUPFAM" id="SSF90112">
    <property type="entry name" value="Neurotransmitter-gated ion-channel transmembrane pore"/>
    <property type="match status" value="1"/>
</dbReference>
<evidence type="ECO:0000259" key="12">
    <source>
        <dbReference type="Pfam" id="PF02931"/>
    </source>
</evidence>
<gene>
    <name evidence="15" type="primary">LOC108668902</name>
</gene>
<evidence type="ECO:0000313" key="14">
    <source>
        <dbReference type="Proteomes" id="UP000694843"/>
    </source>
</evidence>
<feature type="transmembrane region" description="Helical" evidence="11">
    <location>
        <begin position="253"/>
        <end position="272"/>
    </location>
</feature>
<feature type="transmembrane region" description="Helical" evidence="11">
    <location>
        <begin position="325"/>
        <end position="350"/>
    </location>
</feature>
<evidence type="ECO:0000256" key="5">
    <source>
        <dbReference type="ARBA" id="ARBA00022692"/>
    </source>
</evidence>
<comment type="subcellular location">
    <subcellularLocation>
        <location evidence="2">Cell membrane</location>
    </subcellularLocation>
    <subcellularLocation>
        <location evidence="1">Membrane</location>
        <topology evidence="1">Multi-pass membrane protein</topology>
    </subcellularLocation>
</comment>
<keyword evidence="5 11" id="KW-0812">Transmembrane</keyword>
<feature type="transmembrane region" description="Helical" evidence="11">
    <location>
        <begin position="187"/>
        <end position="212"/>
    </location>
</feature>
<keyword evidence="7 11" id="KW-1133">Transmembrane helix</keyword>
<keyword evidence="8" id="KW-0406">Ion transport</keyword>
<dbReference type="InterPro" id="IPR038050">
    <property type="entry name" value="Neuro_actylchol_rec"/>
</dbReference>
<accession>A0A8B7NDH0</accession>
<keyword evidence="6" id="KW-0732">Signal</keyword>
<name>A0A8B7NDH0_HYAAZ</name>
<dbReference type="Gene3D" id="2.70.170.10">
    <property type="entry name" value="Neurotransmitter-gated ion-channel ligand-binding domain"/>
    <property type="match status" value="1"/>
</dbReference>
<evidence type="ECO:0000256" key="10">
    <source>
        <dbReference type="ARBA" id="ARBA00023303"/>
    </source>
</evidence>
<evidence type="ECO:0000256" key="4">
    <source>
        <dbReference type="ARBA" id="ARBA00022475"/>
    </source>
</evidence>
<dbReference type="InterPro" id="IPR036719">
    <property type="entry name" value="Neuro-gated_channel_TM_sf"/>
</dbReference>
<dbReference type="InterPro" id="IPR018000">
    <property type="entry name" value="Neurotransmitter_ion_chnl_CS"/>
</dbReference>
<keyword evidence="15" id="KW-0675">Receptor</keyword>
<dbReference type="GeneID" id="108668902"/>
<reference evidence="15" key="1">
    <citation type="submission" date="2025-08" db="UniProtKB">
        <authorList>
            <consortium name="RefSeq"/>
        </authorList>
    </citation>
    <scope>IDENTIFICATION</scope>
    <source>
        <tissue evidence="15">Whole organism</tissue>
    </source>
</reference>
<evidence type="ECO:0000256" key="3">
    <source>
        <dbReference type="ARBA" id="ARBA00022448"/>
    </source>
</evidence>
<dbReference type="GO" id="GO:0099095">
    <property type="term" value="F:ligand-gated monoatomic anion channel activity"/>
    <property type="evidence" value="ECO:0007669"/>
    <property type="project" value="UniProtKB-ARBA"/>
</dbReference>
<dbReference type="Gene3D" id="1.20.58.390">
    <property type="entry name" value="Neurotransmitter-gated ion-channel transmembrane domain"/>
    <property type="match status" value="1"/>
</dbReference>
<dbReference type="SUPFAM" id="SSF63712">
    <property type="entry name" value="Nicotinic receptor ligand binding domain-like"/>
    <property type="match status" value="1"/>
</dbReference>
<keyword evidence="10" id="KW-0407">Ion channel</keyword>
<dbReference type="PANTHER" id="PTHR18945">
    <property type="entry name" value="NEUROTRANSMITTER GATED ION CHANNEL"/>
    <property type="match status" value="1"/>
</dbReference>
<evidence type="ECO:0000259" key="13">
    <source>
        <dbReference type="Pfam" id="PF02932"/>
    </source>
</evidence>
<dbReference type="PRINTS" id="PR00253">
    <property type="entry name" value="GABAARECEPTR"/>
</dbReference>
<feature type="domain" description="Neurotransmitter-gated ion-channel ligand-binding" evidence="12">
    <location>
        <begin position="2"/>
        <end position="146"/>
    </location>
</feature>
<protein>
    <submittedName>
        <fullName evidence="15">Glycine receptor subunit alpha-1</fullName>
    </submittedName>
</protein>
<organism evidence="14 15">
    <name type="scientific">Hyalella azteca</name>
    <name type="common">Amphipod</name>
    <dbReference type="NCBI Taxonomy" id="294128"/>
    <lineage>
        <taxon>Eukaryota</taxon>
        <taxon>Metazoa</taxon>
        <taxon>Ecdysozoa</taxon>
        <taxon>Arthropoda</taxon>
        <taxon>Crustacea</taxon>
        <taxon>Multicrustacea</taxon>
        <taxon>Malacostraca</taxon>
        <taxon>Eumalacostraca</taxon>
        <taxon>Peracarida</taxon>
        <taxon>Amphipoda</taxon>
        <taxon>Senticaudata</taxon>
        <taxon>Talitrida</taxon>
        <taxon>Talitroidea</taxon>
        <taxon>Hyalellidae</taxon>
        <taxon>Hyalella</taxon>
    </lineage>
</organism>
<proteinExistence type="predicted"/>
<dbReference type="Pfam" id="PF02932">
    <property type="entry name" value="Neur_chan_memb"/>
    <property type="match status" value="1"/>
</dbReference>
<dbReference type="InterPro" id="IPR006028">
    <property type="entry name" value="GABAA/Glycine_rcpt"/>
</dbReference>
<dbReference type="OrthoDB" id="6362075at2759"/>
<dbReference type="KEGG" id="hazt:108668902"/>
<feature type="transmembrane region" description="Helical" evidence="11">
    <location>
        <begin position="219"/>
        <end position="241"/>
    </location>
</feature>
<evidence type="ECO:0000256" key="9">
    <source>
        <dbReference type="ARBA" id="ARBA00023136"/>
    </source>
</evidence>
<evidence type="ECO:0000256" key="11">
    <source>
        <dbReference type="SAM" id="Phobius"/>
    </source>
</evidence>